<gene>
    <name evidence="2" type="ORF">PHYEVI_LOCUS5026</name>
</gene>
<sequence length="198" mass="23146">MRYARPLSSSKLLLTTLLAFFLQETLLVVATSIEETTREADDDNLQVDADMSKRNWNKNLNMWGKRGWSNLHGGWGVKRSDPSWLEQNVYSSPPVVQKRAWKSFQGGWGKRFAPDNDDYSMQEIASLLERNDHQSIPIEPDFDFNEEEKRSKWSKFSDGWGKRNKWESFRGGWGKREPAWVNLKGLWGKRSQFENNVK</sequence>
<feature type="chain" id="PRO_5040383439" evidence="1">
    <location>
        <begin position="31"/>
        <end position="198"/>
    </location>
</feature>
<proteinExistence type="predicted"/>
<protein>
    <submittedName>
        <fullName evidence="2">Uncharacterized protein</fullName>
    </submittedName>
</protein>
<dbReference type="Proteomes" id="UP001153712">
    <property type="component" value="Chromosome 2"/>
</dbReference>
<dbReference type="AlphaFoldDB" id="A0A9N9XLH6"/>
<evidence type="ECO:0000313" key="3">
    <source>
        <dbReference type="Proteomes" id="UP001153712"/>
    </source>
</evidence>
<name>A0A9N9XLH6_PHYSR</name>
<feature type="signal peptide" evidence="1">
    <location>
        <begin position="1"/>
        <end position="30"/>
    </location>
</feature>
<dbReference type="EMBL" id="OU900095">
    <property type="protein sequence ID" value="CAG9858637.1"/>
    <property type="molecule type" value="Genomic_DNA"/>
</dbReference>
<organism evidence="2 3">
    <name type="scientific">Phyllotreta striolata</name>
    <name type="common">Striped flea beetle</name>
    <name type="synonym">Crioceris striolata</name>
    <dbReference type="NCBI Taxonomy" id="444603"/>
    <lineage>
        <taxon>Eukaryota</taxon>
        <taxon>Metazoa</taxon>
        <taxon>Ecdysozoa</taxon>
        <taxon>Arthropoda</taxon>
        <taxon>Hexapoda</taxon>
        <taxon>Insecta</taxon>
        <taxon>Pterygota</taxon>
        <taxon>Neoptera</taxon>
        <taxon>Endopterygota</taxon>
        <taxon>Coleoptera</taxon>
        <taxon>Polyphaga</taxon>
        <taxon>Cucujiformia</taxon>
        <taxon>Chrysomeloidea</taxon>
        <taxon>Chrysomelidae</taxon>
        <taxon>Galerucinae</taxon>
        <taxon>Alticini</taxon>
        <taxon>Phyllotreta</taxon>
    </lineage>
</organism>
<evidence type="ECO:0000256" key="1">
    <source>
        <dbReference type="SAM" id="SignalP"/>
    </source>
</evidence>
<reference evidence="2" key="1">
    <citation type="submission" date="2022-01" db="EMBL/GenBank/DDBJ databases">
        <authorList>
            <person name="King R."/>
        </authorList>
    </citation>
    <scope>NUCLEOTIDE SEQUENCE</scope>
</reference>
<dbReference type="OrthoDB" id="6090360at2759"/>
<keyword evidence="3" id="KW-1185">Reference proteome</keyword>
<keyword evidence="1" id="KW-0732">Signal</keyword>
<accession>A0A9N9XLH6</accession>
<evidence type="ECO:0000313" key="2">
    <source>
        <dbReference type="EMBL" id="CAG9858637.1"/>
    </source>
</evidence>